<reference evidence="11" key="1">
    <citation type="submission" date="2023-10" db="EMBL/GenBank/DDBJ databases">
        <authorList>
            <person name="Hackl T."/>
        </authorList>
    </citation>
    <scope>NUCLEOTIDE SEQUENCE</scope>
</reference>
<evidence type="ECO:0000256" key="7">
    <source>
        <dbReference type="ARBA" id="ARBA00023004"/>
    </source>
</evidence>
<dbReference type="GO" id="GO:0020037">
    <property type="term" value="F:heme binding"/>
    <property type="evidence" value="ECO:0007669"/>
    <property type="project" value="InterPro"/>
</dbReference>
<evidence type="ECO:0000313" key="11">
    <source>
        <dbReference type="EMBL" id="CAJ2507529.1"/>
    </source>
</evidence>
<dbReference type="GO" id="GO:0016705">
    <property type="term" value="F:oxidoreductase activity, acting on paired donors, with incorporation or reduction of molecular oxygen"/>
    <property type="evidence" value="ECO:0007669"/>
    <property type="project" value="InterPro"/>
</dbReference>
<proteinExistence type="inferred from homology"/>
<keyword evidence="12" id="KW-1185">Reference proteome</keyword>
<keyword evidence="5 9" id="KW-0479">Metal-binding</keyword>
<dbReference type="InterPro" id="IPR017972">
    <property type="entry name" value="Cyt_P450_CS"/>
</dbReference>
<accession>A0AAI8YHJ8</accession>
<dbReference type="PANTHER" id="PTHR46206">
    <property type="entry name" value="CYTOCHROME P450"/>
    <property type="match status" value="1"/>
</dbReference>
<dbReference type="CDD" id="cd11041">
    <property type="entry name" value="CYP503A1-like"/>
    <property type="match status" value="1"/>
</dbReference>
<comment type="cofactor">
    <cofactor evidence="1 9">
        <name>heme</name>
        <dbReference type="ChEBI" id="CHEBI:30413"/>
    </cofactor>
</comment>
<dbReference type="SUPFAM" id="SSF48264">
    <property type="entry name" value="Cytochrome P450"/>
    <property type="match status" value="1"/>
</dbReference>
<dbReference type="GO" id="GO:0019748">
    <property type="term" value="P:secondary metabolic process"/>
    <property type="evidence" value="ECO:0007669"/>
    <property type="project" value="UniProtKB-ARBA"/>
</dbReference>
<comment type="caution">
    <text evidence="11">The sequence shown here is derived from an EMBL/GenBank/DDBJ whole genome shotgun (WGS) entry which is preliminary data.</text>
</comment>
<keyword evidence="7 9" id="KW-0408">Iron</keyword>
<name>A0AAI8YHJ8_9PEZI</name>
<organism evidence="11 12">
    <name type="scientific">Anthostomella pinea</name>
    <dbReference type="NCBI Taxonomy" id="933095"/>
    <lineage>
        <taxon>Eukaryota</taxon>
        <taxon>Fungi</taxon>
        <taxon>Dikarya</taxon>
        <taxon>Ascomycota</taxon>
        <taxon>Pezizomycotina</taxon>
        <taxon>Sordariomycetes</taxon>
        <taxon>Xylariomycetidae</taxon>
        <taxon>Xylariales</taxon>
        <taxon>Xylariaceae</taxon>
        <taxon>Anthostomella</taxon>
    </lineage>
</organism>
<dbReference type="FunFam" id="1.10.630.10:FF:000059">
    <property type="entry name" value="Cytochrome P450 monooxygenase"/>
    <property type="match status" value="1"/>
</dbReference>
<evidence type="ECO:0000256" key="6">
    <source>
        <dbReference type="ARBA" id="ARBA00023002"/>
    </source>
</evidence>
<keyword evidence="6 10" id="KW-0560">Oxidoreductase</keyword>
<evidence type="ECO:0000256" key="2">
    <source>
        <dbReference type="ARBA" id="ARBA00004167"/>
    </source>
</evidence>
<evidence type="ECO:0000256" key="3">
    <source>
        <dbReference type="ARBA" id="ARBA00010617"/>
    </source>
</evidence>
<sequence length="521" mass="59566">MASSIPSGVPWADRVSVTAMDMGIRPYLIPLFVCVLACYYLFGTKSSEFELINPRKPFQFTDVEAKKHFQTHAKRLIHKALDAAHGKPYRAITEIGETIVLPNKYAQEVRNIPELSFDSAIRHEFHTHLSTFETFRAGTNGQQLVRFVAQRQLTQKLGHVTQPLSDECTATLQDLLGDSKEWHEIQLKDTMLMLVARISSRVFLGEELCRNPEWLKITIDHTVSLFTSARQLRVYPYLLRPIAQMFLPLARDTRQQVRDARRVIQPVLDKRRATKAAMIAEGKDPKELNDAMEWFEQTAKGQPYDPALMQLNLSTAAIHTTTDLIMKVLADIIAHPDIIEPLRKEMAEVIGRDGWKKTSLYNLKLLDSVVKETQRVKPVAIASIRRYIEKDTKLSDGTVLPKGNFIIVSAEKMWDPEVYSDPQEWDPYRFLKIRQDPGNESWAQLASTSPEHMGFGHGQHACPGRFFAANEVKVALVHLLMKYDFKFSEAGEPKVFPYGWSIVADPRARLMVKRRQEEIEL</sequence>
<dbReference type="Gene3D" id="1.10.630.10">
    <property type="entry name" value="Cytochrome P450"/>
    <property type="match status" value="1"/>
</dbReference>
<dbReference type="AlphaFoldDB" id="A0AAI8YHJ8"/>
<evidence type="ECO:0000256" key="10">
    <source>
        <dbReference type="RuleBase" id="RU000461"/>
    </source>
</evidence>
<dbReference type="Pfam" id="PF00067">
    <property type="entry name" value="p450"/>
    <property type="match status" value="1"/>
</dbReference>
<dbReference type="InterPro" id="IPR002403">
    <property type="entry name" value="Cyt_P450_E_grp-IV"/>
</dbReference>
<protein>
    <submittedName>
        <fullName evidence="11">Uu.00g087150.m01.CDS01</fullName>
    </submittedName>
</protein>
<comment type="subcellular location">
    <subcellularLocation>
        <location evidence="2">Membrane</location>
        <topology evidence="2">Single-pass membrane protein</topology>
    </subcellularLocation>
</comment>
<dbReference type="PRINTS" id="PR00385">
    <property type="entry name" value="P450"/>
</dbReference>
<dbReference type="GO" id="GO:0016020">
    <property type="term" value="C:membrane"/>
    <property type="evidence" value="ECO:0007669"/>
    <property type="project" value="UniProtKB-SubCell"/>
</dbReference>
<gene>
    <name evidence="11" type="ORF">KHLLAP_LOCUS7997</name>
</gene>
<evidence type="ECO:0000256" key="1">
    <source>
        <dbReference type="ARBA" id="ARBA00001971"/>
    </source>
</evidence>
<dbReference type="PANTHER" id="PTHR46206:SF2">
    <property type="entry name" value="CYTOCHROME P450 MONOOXYGENASE AUSG-RELATED"/>
    <property type="match status" value="1"/>
</dbReference>
<dbReference type="PRINTS" id="PR00465">
    <property type="entry name" value="EP450IV"/>
</dbReference>
<dbReference type="InterPro" id="IPR001128">
    <property type="entry name" value="Cyt_P450"/>
</dbReference>
<evidence type="ECO:0000256" key="8">
    <source>
        <dbReference type="ARBA" id="ARBA00023033"/>
    </source>
</evidence>
<keyword evidence="8 10" id="KW-0503">Monooxygenase</keyword>
<evidence type="ECO:0000313" key="12">
    <source>
        <dbReference type="Proteomes" id="UP001295740"/>
    </source>
</evidence>
<dbReference type="Proteomes" id="UP001295740">
    <property type="component" value="Unassembled WGS sequence"/>
</dbReference>
<dbReference type="GO" id="GO:0005506">
    <property type="term" value="F:iron ion binding"/>
    <property type="evidence" value="ECO:0007669"/>
    <property type="project" value="InterPro"/>
</dbReference>
<dbReference type="PROSITE" id="PS00086">
    <property type="entry name" value="CYTOCHROME_P450"/>
    <property type="match status" value="1"/>
</dbReference>
<dbReference type="EMBL" id="CAUWAG010000010">
    <property type="protein sequence ID" value="CAJ2507529.1"/>
    <property type="molecule type" value="Genomic_DNA"/>
</dbReference>
<evidence type="ECO:0000256" key="4">
    <source>
        <dbReference type="ARBA" id="ARBA00022617"/>
    </source>
</evidence>
<keyword evidence="4 9" id="KW-0349">Heme</keyword>
<evidence type="ECO:0000256" key="9">
    <source>
        <dbReference type="PIRSR" id="PIRSR602403-1"/>
    </source>
</evidence>
<evidence type="ECO:0000256" key="5">
    <source>
        <dbReference type="ARBA" id="ARBA00022723"/>
    </source>
</evidence>
<comment type="similarity">
    <text evidence="3 10">Belongs to the cytochrome P450 family.</text>
</comment>
<feature type="binding site" description="axial binding residue" evidence="9">
    <location>
        <position position="462"/>
    </location>
    <ligand>
        <name>heme</name>
        <dbReference type="ChEBI" id="CHEBI:30413"/>
    </ligand>
    <ligandPart>
        <name>Fe</name>
        <dbReference type="ChEBI" id="CHEBI:18248"/>
    </ligandPart>
</feature>
<dbReference type="InterPro" id="IPR036396">
    <property type="entry name" value="Cyt_P450_sf"/>
</dbReference>
<dbReference type="GO" id="GO:0004497">
    <property type="term" value="F:monooxygenase activity"/>
    <property type="evidence" value="ECO:0007669"/>
    <property type="project" value="UniProtKB-KW"/>
</dbReference>